<dbReference type="Proteomes" id="UP000218231">
    <property type="component" value="Unassembled WGS sequence"/>
</dbReference>
<evidence type="ECO:0000313" key="2">
    <source>
        <dbReference type="Proteomes" id="UP000218231"/>
    </source>
</evidence>
<dbReference type="AlphaFoldDB" id="A0A2A2KFS5"/>
<name>A0A2A2KFS5_9BILA</name>
<organism evidence="1 2">
    <name type="scientific">Diploscapter pachys</name>
    <dbReference type="NCBI Taxonomy" id="2018661"/>
    <lineage>
        <taxon>Eukaryota</taxon>
        <taxon>Metazoa</taxon>
        <taxon>Ecdysozoa</taxon>
        <taxon>Nematoda</taxon>
        <taxon>Chromadorea</taxon>
        <taxon>Rhabditida</taxon>
        <taxon>Rhabditina</taxon>
        <taxon>Rhabditomorpha</taxon>
        <taxon>Rhabditoidea</taxon>
        <taxon>Rhabditidae</taxon>
        <taxon>Diploscapter</taxon>
    </lineage>
</organism>
<comment type="caution">
    <text evidence="1">The sequence shown here is derived from an EMBL/GenBank/DDBJ whole genome shotgun (WGS) entry which is preliminary data.</text>
</comment>
<accession>A0A2A2KFS5</accession>
<evidence type="ECO:0000313" key="1">
    <source>
        <dbReference type="EMBL" id="PAV72750.1"/>
    </source>
</evidence>
<gene>
    <name evidence="1" type="ORF">WR25_13525</name>
</gene>
<protein>
    <submittedName>
        <fullName evidence="1">Uncharacterized protein</fullName>
    </submittedName>
</protein>
<proteinExistence type="predicted"/>
<reference evidence="1 2" key="1">
    <citation type="journal article" date="2017" name="Curr. Biol.">
        <title>Genome architecture and evolution of a unichromosomal asexual nematode.</title>
        <authorList>
            <person name="Fradin H."/>
            <person name="Zegar C."/>
            <person name="Gutwein M."/>
            <person name="Lucas J."/>
            <person name="Kovtun M."/>
            <person name="Corcoran D."/>
            <person name="Baugh L.R."/>
            <person name="Kiontke K."/>
            <person name="Gunsalus K."/>
            <person name="Fitch D.H."/>
            <person name="Piano F."/>
        </authorList>
    </citation>
    <scope>NUCLEOTIDE SEQUENCE [LARGE SCALE GENOMIC DNA]</scope>
    <source>
        <strain evidence="1">PF1309</strain>
    </source>
</reference>
<dbReference type="EMBL" id="LIAE01008705">
    <property type="protein sequence ID" value="PAV72750.1"/>
    <property type="molecule type" value="Genomic_DNA"/>
</dbReference>
<sequence length="97" mass="10678">MLLLLKSSSSNGNKRSHQAGQVCNPMLLSVNEVRLVARRAGTSVMAPIRLPERSREPHATKFQMNQSRQVRKGRGERLRGGHVCVDGQAGYVGEVPE</sequence>
<keyword evidence="2" id="KW-1185">Reference proteome</keyword>